<dbReference type="AlphaFoldDB" id="A0A1J6KI73"/>
<reference evidence="2" key="1">
    <citation type="submission" date="2016-11" db="EMBL/GenBank/DDBJ databases">
        <title>The genome of Nicotiana attenuata.</title>
        <authorList>
            <person name="Xu S."/>
            <person name="Brockmoeller T."/>
            <person name="Gaquerel E."/>
            <person name="Navarro A."/>
            <person name="Kuhl H."/>
            <person name="Gase K."/>
            <person name="Ling Z."/>
            <person name="Zhou W."/>
            <person name="Kreitzer C."/>
            <person name="Stanke M."/>
            <person name="Tang H."/>
            <person name="Lyons E."/>
            <person name="Pandey P."/>
            <person name="Pandey S.P."/>
            <person name="Timmermann B."/>
            <person name="Baldwin I.T."/>
        </authorList>
    </citation>
    <scope>NUCLEOTIDE SEQUENCE [LARGE SCALE GENOMIC DNA]</scope>
    <source>
        <strain evidence="2">UT</strain>
    </source>
</reference>
<evidence type="ECO:0000313" key="3">
    <source>
        <dbReference type="Proteomes" id="UP000187609"/>
    </source>
</evidence>
<dbReference type="SMR" id="A0A1J6KI73"/>
<proteinExistence type="predicted"/>
<dbReference type="InterPro" id="IPR025422">
    <property type="entry name" value="TGA_domain"/>
</dbReference>
<organism evidence="2 3">
    <name type="scientific">Nicotiana attenuata</name>
    <name type="common">Coyote tobacco</name>
    <dbReference type="NCBI Taxonomy" id="49451"/>
    <lineage>
        <taxon>Eukaryota</taxon>
        <taxon>Viridiplantae</taxon>
        <taxon>Streptophyta</taxon>
        <taxon>Embryophyta</taxon>
        <taxon>Tracheophyta</taxon>
        <taxon>Spermatophyta</taxon>
        <taxon>Magnoliopsida</taxon>
        <taxon>eudicotyledons</taxon>
        <taxon>Gunneridae</taxon>
        <taxon>Pentapetalae</taxon>
        <taxon>asterids</taxon>
        <taxon>lamiids</taxon>
        <taxon>Solanales</taxon>
        <taxon>Solanaceae</taxon>
        <taxon>Nicotianoideae</taxon>
        <taxon>Nicotianeae</taxon>
        <taxon>Nicotiana</taxon>
    </lineage>
</organism>
<dbReference type="PANTHER" id="PTHR46354">
    <property type="entry name" value="DOG1 DOMAIN-CONTAINING PROTEIN"/>
    <property type="match status" value="1"/>
</dbReference>
<protein>
    <submittedName>
        <fullName evidence="2">Transcription factor tga5</fullName>
    </submittedName>
</protein>
<gene>
    <name evidence="2" type="primary">TGA5</name>
    <name evidence="2" type="ORF">A4A49_37393</name>
</gene>
<comment type="caution">
    <text evidence="2">The sequence shown here is derived from an EMBL/GenBank/DDBJ whole genome shotgun (WGS) entry which is preliminary data.</text>
</comment>
<keyword evidence="3" id="KW-1185">Reference proteome</keyword>
<name>A0A1J6KI73_NICAT</name>
<dbReference type="Proteomes" id="UP000187609">
    <property type="component" value="Unassembled WGS sequence"/>
</dbReference>
<dbReference type="Gramene" id="OIT24592">
    <property type="protein sequence ID" value="OIT24592"/>
    <property type="gene ID" value="A4A49_37393"/>
</dbReference>
<dbReference type="PROSITE" id="PS51806">
    <property type="entry name" value="DOG1"/>
    <property type="match status" value="1"/>
</dbReference>
<dbReference type="OMA" id="LVLSPTW"/>
<dbReference type="GeneID" id="109216223"/>
<evidence type="ECO:0000313" key="2">
    <source>
        <dbReference type="EMBL" id="OIT24592.1"/>
    </source>
</evidence>
<dbReference type="OrthoDB" id="781635at2759"/>
<dbReference type="STRING" id="49451.A0A1J6KI73"/>
<dbReference type="GO" id="GO:0006351">
    <property type="term" value="P:DNA-templated transcription"/>
    <property type="evidence" value="ECO:0007669"/>
    <property type="project" value="InterPro"/>
</dbReference>
<dbReference type="InterPro" id="IPR051886">
    <property type="entry name" value="Seed_Dev/Stress_Resp_Reg"/>
</dbReference>
<sequence>MATAYLKSQRFISSGWLIQQEFFLQQLLRLTCESNDNCINEERLIIDQVLAHYCAYYVAKSKVTQENVFLVLSPTWFTPLERTYLWIAGFRPGLAFRLVNKNVLDLSRNQSLMLNELLEEIKVEEKQLTDEFTRVQQTMALETMILLLREEGLLENGRLTEPNRAIDRLRLAMETLVECADYLRGKTVLRIVDILSATQTVRFLAAATQLHLRIRSLALQSEAN</sequence>
<feature type="domain" description="DOG1" evidence="1">
    <location>
        <begin position="6"/>
        <end position="224"/>
    </location>
</feature>
<dbReference type="GO" id="GO:0043565">
    <property type="term" value="F:sequence-specific DNA binding"/>
    <property type="evidence" value="ECO:0007669"/>
    <property type="project" value="InterPro"/>
</dbReference>
<dbReference type="PANTHER" id="PTHR46354:SF10">
    <property type="entry name" value="TRANSCRIPTION FACTOR TGA5-LIKE"/>
    <property type="match status" value="1"/>
</dbReference>
<dbReference type="KEGG" id="nau:109216223"/>
<dbReference type="Pfam" id="PF14144">
    <property type="entry name" value="DOG1"/>
    <property type="match status" value="1"/>
</dbReference>
<accession>A0A1J6KI73</accession>
<dbReference type="EMBL" id="MJEQ01003150">
    <property type="protein sequence ID" value="OIT24592.1"/>
    <property type="molecule type" value="Genomic_DNA"/>
</dbReference>
<evidence type="ECO:0000259" key="1">
    <source>
        <dbReference type="PROSITE" id="PS51806"/>
    </source>
</evidence>